<proteinExistence type="predicted"/>
<dbReference type="InterPro" id="IPR024983">
    <property type="entry name" value="CHAT_dom"/>
</dbReference>
<dbReference type="STRING" id="2594813.A0A395MMB0"/>
<feature type="domain" description="CHAT" evidence="1">
    <location>
        <begin position="986"/>
        <end position="1190"/>
    </location>
</feature>
<evidence type="ECO:0000313" key="2">
    <source>
        <dbReference type="EMBL" id="RFN48960.1"/>
    </source>
</evidence>
<dbReference type="PANTHER" id="PTHR19959:SF119">
    <property type="entry name" value="FUNGAL LIPASE-LIKE DOMAIN-CONTAINING PROTEIN"/>
    <property type="match status" value="1"/>
</dbReference>
<reference evidence="2 3" key="1">
    <citation type="journal article" date="2018" name="PLoS Pathog.">
        <title>Evolution of structural diversity of trichothecenes, a family of toxins produced by plant pathogenic and entomopathogenic fungi.</title>
        <authorList>
            <person name="Proctor R.H."/>
            <person name="McCormick S.P."/>
            <person name="Kim H.S."/>
            <person name="Cardoza R.E."/>
            <person name="Stanley A.M."/>
            <person name="Lindo L."/>
            <person name="Kelly A."/>
            <person name="Brown D.W."/>
            <person name="Lee T."/>
            <person name="Vaughan M.M."/>
            <person name="Alexander N.J."/>
            <person name="Busman M."/>
            <person name="Gutierrez S."/>
        </authorList>
    </citation>
    <scope>NUCLEOTIDE SEQUENCE [LARGE SCALE GENOMIC DNA]</scope>
    <source>
        <strain evidence="2 3">NRRL 13405</strain>
    </source>
</reference>
<gene>
    <name evidence="2" type="ORF">FIE12Z_6808</name>
</gene>
<dbReference type="AlphaFoldDB" id="A0A395MMB0"/>
<dbReference type="PANTHER" id="PTHR19959">
    <property type="entry name" value="KINESIN LIGHT CHAIN"/>
    <property type="match status" value="1"/>
</dbReference>
<dbReference type="SUPFAM" id="SSF48452">
    <property type="entry name" value="TPR-like"/>
    <property type="match status" value="2"/>
</dbReference>
<sequence>MAESAGNSLSGRSEVCRTFTRSDAIRVNESSPREPYLSFTVGPHPLRRLVIKIWSHDQGWFNPEFKTGQPYANSHTWFALGIVPKRSNSLRSPDEPYLCEIQRNVRASRETRCRILEWSLNTPSDGQSEESEAHGWLESISSGSCVKVGVFPLASYPGWVNVVYQVKVELSGLQETRIRAFDTADTGTESSFLPRQIEARSATDQAPSRDPKIGVKFNNLAVRLGKRYDLTKSMTDFTTAIELAQKAVNATNKDHQNFATYWIKKHGGRPHRVRDLNHLALYLRRRYEQTRSVEDLTGVIKMMRKAIAATPYDDPERPDRLGTLGNSLGARYRETGRIDDLESAVQVFDRFVKRVPPTDPKLPGFLSNLGTWLATRFEVTGSMEDLETAIEVFQEAIKTTPDADYIGLAKYLSNLGLCLGSRSDQRHSTGDLETAIELTQRAVVLVSGNHPDLAAAYSNDLAIWLSRRFDQNSLIRAIEVSRKAVEATHDDHPDLAPYLSTRSQSLIKRYEQTGSVEDVTRAIEAIQKAVEATPAGHTDLAILFNNLAVCLGTRYDLFGLANDFTGATGAAEKAVEATPQDLITFAGKLTDLGVYLVEHYKRTGVMDDLARAIKVSEEAVMKDNPTYRAMCLSHLGNALSELHKRTGSKDDLESAIEVAQKAVEAASVDRDLGYYLMNLGSRMIEQYDRTGSIDDLTKAIEAAQKAMEAMDYDHIYLSRYLANLGNMLGRRYAQTGKKQIKIISSRPQLAANVNISRAEWDKAYDMLREAVLLLPKVSQRSLEQSDMQEMLSPTSGLATDTAAAGLNAGKDVSEVLSILELGRGVIAGLLIDSRGDLSDLRRAHPSLADTFDTLRRELDSPSQNNDFIAKIPLVNRYSLSENSRSMADLSMVNRRHEASREFNDIIEQIRAKDGFHDFFQPPPAESLMVAAESGPVVVINVSRLRCDAILVERHTIRLFEMPGLIYEEIEEYARNILSSKHNPWPLLEWLWAIVCRPCLDALEFTEPLSEDDRQWPHIWWVPTGLLSQLPFHAAGIYTPGSKETVLDRLVSSYASSLKTLQHGRRRQAGMLDDHAKQNDAILVAMEQTRGQMSLPNARTEIEEVRAVCPLLHLHATTPPRRKADILEHLKNCNVLHFAGHGESARDPSQSRLLLDDWETNPLTVGDLRGSWLQESPAFLAYFSVCSTGSNQGKGLAD</sequence>
<dbReference type="Pfam" id="PF12770">
    <property type="entry name" value="CHAT"/>
    <property type="match status" value="1"/>
</dbReference>
<dbReference type="InterPro" id="IPR011990">
    <property type="entry name" value="TPR-like_helical_dom_sf"/>
</dbReference>
<accession>A0A395MMB0</accession>
<organism evidence="2 3">
    <name type="scientific">Fusarium flagelliforme</name>
    <dbReference type="NCBI Taxonomy" id="2675880"/>
    <lineage>
        <taxon>Eukaryota</taxon>
        <taxon>Fungi</taxon>
        <taxon>Dikarya</taxon>
        <taxon>Ascomycota</taxon>
        <taxon>Pezizomycotina</taxon>
        <taxon>Sordariomycetes</taxon>
        <taxon>Hypocreomycetidae</taxon>
        <taxon>Hypocreales</taxon>
        <taxon>Nectriaceae</taxon>
        <taxon>Fusarium</taxon>
        <taxon>Fusarium incarnatum-equiseti species complex</taxon>
    </lineage>
</organism>
<dbReference type="EMBL" id="PXXK01000191">
    <property type="protein sequence ID" value="RFN48960.1"/>
    <property type="molecule type" value="Genomic_DNA"/>
</dbReference>
<comment type="caution">
    <text evidence="2">The sequence shown here is derived from an EMBL/GenBank/DDBJ whole genome shotgun (WGS) entry which is preliminary data.</text>
</comment>
<protein>
    <submittedName>
        <fullName evidence="2">Tpr domain-containing protein</fullName>
    </submittedName>
</protein>
<evidence type="ECO:0000259" key="1">
    <source>
        <dbReference type="Pfam" id="PF12770"/>
    </source>
</evidence>
<evidence type="ECO:0000313" key="3">
    <source>
        <dbReference type="Proteomes" id="UP000265631"/>
    </source>
</evidence>
<keyword evidence="3" id="KW-1185">Reference proteome</keyword>
<dbReference type="Proteomes" id="UP000265631">
    <property type="component" value="Unassembled WGS sequence"/>
</dbReference>
<dbReference type="Pfam" id="PF13374">
    <property type="entry name" value="TPR_10"/>
    <property type="match status" value="1"/>
</dbReference>
<name>A0A395MMB0_9HYPO</name>
<dbReference type="Gene3D" id="1.25.40.10">
    <property type="entry name" value="Tetratricopeptide repeat domain"/>
    <property type="match status" value="2"/>
</dbReference>